<keyword evidence="1" id="KW-0175">Coiled coil</keyword>
<evidence type="ECO:0000313" key="3">
    <source>
        <dbReference type="EMBL" id="CAK9173474.1"/>
    </source>
</evidence>
<organism evidence="3 4">
    <name type="scientific">Ilex paraguariensis</name>
    <name type="common">yerba mate</name>
    <dbReference type="NCBI Taxonomy" id="185542"/>
    <lineage>
        <taxon>Eukaryota</taxon>
        <taxon>Viridiplantae</taxon>
        <taxon>Streptophyta</taxon>
        <taxon>Embryophyta</taxon>
        <taxon>Tracheophyta</taxon>
        <taxon>Spermatophyta</taxon>
        <taxon>Magnoliopsida</taxon>
        <taxon>eudicotyledons</taxon>
        <taxon>Gunneridae</taxon>
        <taxon>Pentapetalae</taxon>
        <taxon>asterids</taxon>
        <taxon>campanulids</taxon>
        <taxon>Aquifoliales</taxon>
        <taxon>Aquifoliaceae</taxon>
        <taxon>Ilex</taxon>
    </lineage>
</organism>
<keyword evidence="4" id="KW-1185">Reference proteome</keyword>
<name>A0ABC8U0U1_9AQUA</name>
<gene>
    <name evidence="3" type="ORF">ILEXP_LOCUS43213</name>
</gene>
<feature type="compositionally biased region" description="Polar residues" evidence="2">
    <location>
        <begin position="87"/>
        <end position="117"/>
    </location>
</feature>
<proteinExistence type="predicted"/>
<dbReference type="PANTHER" id="PTHR31344">
    <property type="entry name" value="NUCLEAR PORE COMPLEX PROTEIN NUP205"/>
    <property type="match status" value="1"/>
</dbReference>
<evidence type="ECO:0000256" key="1">
    <source>
        <dbReference type="SAM" id="Coils"/>
    </source>
</evidence>
<dbReference type="PANTHER" id="PTHR31344:SF11">
    <property type="entry name" value="NUCLEOLAR PROTEIN GAR2-LIKE PROTEIN"/>
    <property type="match status" value="1"/>
</dbReference>
<protein>
    <recommendedName>
        <fullName evidence="5">LSG</fullName>
    </recommendedName>
</protein>
<dbReference type="AlphaFoldDB" id="A0ABC8U0U1"/>
<dbReference type="EMBL" id="CAUOFW020006169">
    <property type="protein sequence ID" value="CAK9173474.1"/>
    <property type="molecule type" value="Genomic_DNA"/>
</dbReference>
<feature type="region of interest" description="Disordered" evidence="2">
    <location>
        <begin position="149"/>
        <end position="175"/>
    </location>
</feature>
<feature type="compositionally biased region" description="Polar residues" evidence="2">
    <location>
        <begin position="309"/>
        <end position="323"/>
    </location>
</feature>
<dbReference type="Proteomes" id="UP001642360">
    <property type="component" value="Unassembled WGS sequence"/>
</dbReference>
<feature type="compositionally biased region" description="Basic and acidic residues" evidence="2">
    <location>
        <begin position="1"/>
        <end position="28"/>
    </location>
</feature>
<feature type="compositionally biased region" description="Acidic residues" evidence="2">
    <location>
        <begin position="158"/>
        <end position="171"/>
    </location>
</feature>
<feature type="compositionally biased region" description="Polar residues" evidence="2">
    <location>
        <begin position="32"/>
        <end position="44"/>
    </location>
</feature>
<comment type="caution">
    <text evidence="3">The sequence shown here is derived from an EMBL/GenBank/DDBJ whole genome shotgun (WGS) entry which is preliminary data.</text>
</comment>
<dbReference type="InterPro" id="IPR021827">
    <property type="entry name" value="Nup186/Nup192/Nup205"/>
</dbReference>
<reference evidence="3 4" key="1">
    <citation type="submission" date="2024-02" db="EMBL/GenBank/DDBJ databases">
        <authorList>
            <person name="Vignale AGUSTIN F."/>
            <person name="Sosa J E."/>
            <person name="Modenutti C."/>
        </authorList>
    </citation>
    <scope>NUCLEOTIDE SEQUENCE [LARGE SCALE GENOMIC DNA]</scope>
</reference>
<feature type="region of interest" description="Disordered" evidence="2">
    <location>
        <begin position="1"/>
        <end position="134"/>
    </location>
</feature>
<feature type="region of interest" description="Disordered" evidence="2">
    <location>
        <begin position="676"/>
        <end position="695"/>
    </location>
</feature>
<evidence type="ECO:0008006" key="5">
    <source>
        <dbReference type="Google" id="ProtNLM"/>
    </source>
</evidence>
<sequence>MVDKESIDKFTDYSTDFNKESKEGRGEESDSDTINGSVSSQGDTQIAEDQKVERASGVPKRIAKKNTSDSCSRSSRLKSDRGKNIAQRKQNTPNKATKSNKGLSVSATKNMSDNNSKIMKVHPKPSSESSEGVDDKLLVDAKEVDIMDEASNGAQSVESDDETVNAEENGDHEDNMALDKKIEEMEMRIEKLEEELREVAALEISLYSVVPEHGSSAHKLHTPARRLSRLYIHACKNWSQDKRATVARNSVSGLVLIAKSCGNDVPRLTFWLSNTVVLREVISQAFGSSCHSSALTKIIESNGGEKNSKGTPSSLKWNGSSGSRQSNKLGFMQFIDDWQETRTFTASLEKVESWIFSRIVESIWWQTLAPNMQSPAEDSNNNKTIGRILGPALGDQQQGSFSINLWKNAFQDAFNRLCPVRAGGHECGCLPVLARMVMEQCVSRLDVAMFNAILRESAHEIPTDPVSDPILDPKVLPIPAGDLSFGSGAQLKNSVGNWSRWLTDLFGMDTDDSVKEEQHISKDDSNKGGDEPKCFHLLNTLSDLLMLPKDMLMDRSIRTEVCPSISLPLVKRILCNFTPDEFCPDPVPGAVLEAVNAECIIERRLSGETSSSFPYAATPVMYTPPSSADVAEKVAEAGGTSQLTRSASVIQRKGYTSDEELEELDSPLTSIIEKFPSSPTITANGNGKHKDQTADVGANSRYELLREVWLA</sequence>
<evidence type="ECO:0000256" key="2">
    <source>
        <dbReference type="SAM" id="MobiDB-lite"/>
    </source>
</evidence>
<feature type="coiled-coil region" evidence="1">
    <location>
        <begin position="175"/>
        <end position="202"/>
    </location>
</feature>
<feature type="region of interest" description="Disordered" evidence="2">
    <location>
        <begin position="302"/>
        <end position="323"/>
    </location>
</feature>
<accession>A0ABC8U0U1</accession>
<evidence type="ECO:0000313" key="4">
    <source>
        <dbReference type="Proteomes" id="UP001642360"/>
    </source>
</evidence>